<evidence type="ECO:0000256" key="1">
    <source>
        <dbReference type="SAM" id="MobiDB-lite"/>
    </source>
</evidence>
<dbReference type="Proteomes" id="UP000664417">
    <property type="component" value="Unassembled WGS sequence"/>
</dbReference>
<name>A0A8J7QG89_9BACT</name>
<evidence type="ECO:0000313" key="3">
    <source>
        <dbReference type="Proteomes" id="UP000664417"/>
    </source>
</evidence>
<proteinExistence type="predicted"/>
<protein>
    <submittedName>
        <fullName evidence="2">CesT family type III secretion system chaperone</fullName>
    </submittedName>
</protein>
<feature type="region of interest" description="Disordered" evidence="1">
    <location>
        <begin position="136"/>
        <end position="173"/>
    </location>
</feature>
<comment type="caution">
    <text evidence="2">The sequence shown here is derived from an EMBL/GenBank/DDBJ whole genome shotgun (WGS) entry which is preliminary data.</text>
</comment>
<keyword evidence="3" id="KW-1185">Reference proteome</keyword>
<dbReference type="SUPFAM" id="SSF69635">
    <property type="entry name" value="Type III secretory system chaperone-like"/>
    <property type="match status" value="1"/>
</dbReference>
<accession>A0A8J7QG89</accession>
<dbReference type="AlphaFoldDB" id="A0A8J7QG89"/>
<dbReference type="GO" id="GO:0030254">
    <property type="term" value="P:protein secretion by the type III secretion system"/>
    <property type="evidence" value="ECO:0007669"/>
    <property type="project" value="InterPro"/>
</dbReference>
<reference evidence="2" key="1">
    <citation type="submission" date="2021-03" db="EMBL/GenBank/DDBJ databases">
        <authorList>
            <person name="Wang G."/>
        </authorList>
    </citation>
    <scope>NUCLEOTIDE SEQUENCE</scope>
    <source>
        <strain evidence="2">KCTC 12899</strain>
    </source>
</reference>
<dbReference type="EMBL" id="JAFREP010000011">
    <property type="protein sequence ID" value="MBO1319490.1"/>
    <property type="molecule type" value="Genomic_DNA"/>
</dbReference>
<dbReference type="RefSeq" id="WP_207859360.1">
    <property type="nucleotide sequence ID" value="NZ_JAFREP010000011.1"/>
</dbReference>
<dbReference type="InterPro" id="IPR010261">
    <property type="entry name" value="Tir_chaperone"/>
</dbReference>
<dbReference type="Pfam" id="PF05932">
    <property type="entry name" value="CesT"/>
    <property type="match status" value="1"/>
</dbReference>
<dbReference type="Gene3D" id="3.30.1460.10">
    <property type="match status" value="1"/>
</dbReference>
<sequence length="173" mass="19448">MQAAVETVNQWLVNMSRDWETPVTLDEEGACAISAANGFTLELYVVSAMERCFMNLHLMDMPIENREGFYEQVLAMNMHQQETHGATLAVDPKNKSVLLCYSQMVASLTAEDFQNLLQNLLSTAETLVSQLKTFQREQPQAFTEPHTRSATAPRPDHPTPAQPAPFSQFMQLV</sequence>
<gene>
    <name evidence="2" type="ORF">J3U88_13530</name>
</gene>
<dbReference type="CDD" id="cd17034">
    <property type="entry name" value="T3SC_IA_ShcO1-like"/>
    <property type="match status" value="1"/>
</dbReference>
<evidence type="ECO:0000313" key="2">
    <source>
        <dbReference type="EMBL" id="MBO1319490.1"/>
    </source>
</evidence>
<organism evidence="2 3">
    <name type="scientific">Acanthopleuribacter pedis</name>
    <dbReference type="NCBI Taxonomy" id="442870"/>
    <lineage>
        <taxon>Bacteria</taxon>
        <taxon>Pseudomonadati</taxon>
        <taxon>Acidobacteriota</taxon>
        <taxon>Holophagae</taxon>
        <taxon>Acanthopleuribacterales</taxon>
        <taxon>Acanthopleuribacteraceae</taxon>
        <taxon>Acanthopleuribacter</taxon>
    </lineage>
</organism>